<evidence type="ECO:0000313" key="1">
    <source>
        <dbReference type="EMBL" id="KAE8247435.1"/>
    </source>
</evidence>
<accession>A0A8X7SWU8</accession>
<comment type="caution">
    <text evidence="1">The sequence shown here is derived from an EMBL/GenBank/DDBJ whole genome shotgun (WGS) entry which is preliminary data.</text>
</comment>
<reference evidence="1" key="2">
    <citation type="journal article" date="2019" name="IMA Fungus">
        <title>Genome sequencing and comparison of five Tilletia species to identify candidate genes for the detection of regulated species infecting wheat.</title>
        <authorList>
            <person name="Nguyen H.D.T."/>
            <person name="Sultana T."/>
            <person name="Kesanakurti P."/>
            <person name="Hambleton S."/>
        </authorList>
    </citation>
    <scope>NUCLEOTIDE SEQUENCE</scope>
    <source>
        <strain evidence="1">DAOMC 236426</strain>
    </source>
</reference>
<sequence>MKLLRVAIPSDLLDVDDHFHFHQFPKPEQQAYSSVQSDYLTGLRVLQTGFDRSSPFQYSRDAPLSALAQRTAGQHPSAKPCEYHLDDDPVRGGQCRGWNLGALLQGLLWTQNALAGYYVCCDIALLWQAYTKCHTNGVRIERHPLAHGNIVPSTTNGTLAASENTPFLRGATEPGASTITNASAISISRRPTRNRPLVHSP</sequence>
<dbReference type="EMBL" id="LWDE02000468">
    <property type="protein sequence ID" value="KAE8247435.1"/>
    <property type="molecule type" value="Genomic_DNA"/>
</dbReference>
<gene>
    <name evidence="1" type="ORF">A4X06_0g4459</name>
</gene>
<keyword evidence="2" id="KW-1185">Reference proteome</keyword>
<proteinExistence type="predicted"/>
<dbReference type="AlphaFoldDB" id="A0A8X7SWU8"/>
<dbReference type="Proteomes" id="UP000077684">
    <property type="component" value="Unassembled WGS sequence"/>
</dbReference>
<organism evidence="1 2">
    <name type="scientific">Tilletia controversa</name>
    <name type="common">dwarf bunt fungus</name>
    <dbReference type="NCBI Taxonomy" id="13291"/>
    <lineage>
        <taxon>Eukaryota</taxon>
        <taxon>Fungi</taxon>
        <taxon>Dikarya</taxon>
        <taxon>Basidiomycota</taxon>
        <taxon>Ustilaginomycotina</taxon>
        <taxon>Exobasidiomycetes</taxon>
        <taxon>Tilletiales</taxon>
        <taxon>Tilletiaceae</taxon>
        <taxon>Tilletia</taxon>
    </lineage>
</organism>
<reference evidence="1" key="1">
    <citation type="submission" date="2016-04" db="EMBL/GenBank/DDBJ databases">
        <authorList>
            <person name="Nguyen H.D."/>
            <person name="Samba Siva P."/>
            <person name="Cullis J."/>
            <person name="Levesque C.A."/>
            <person name="Hambleton S."/>
        </authorList>
    </citation>
    <scope>NUCLEOTIDE SEQUENCE</scope>
    <source>
        <strain evidence="1">DAOMC 236426</strain>
    </source>
</reference>
<evidence type="ECO:0000313" key="2">
    <source>
        <dbReference type="Proteomes" id="UP000077684"/>
    </source>
</evidence>
<name>A0A8X7SWU8_9BASI</name>
<protein>
    <submittedName>
        <fullName evidence="1">Uncharacterized protein</fullName>
    </submittedName>
</protein>